<dbReference type="Gene3D" id="3.50.50.60">
    <property type="entry name" value="FAD/NAD(P)-binding domain"/>
    <property type="match status" value="1"/>
</dbReference>
<dbReference type="Pfam" id="PF22607">
    <property type="entry name" value="FAD_binding-like"/>
    <property type="match status" value="1"/>
</dbReference>
<dbReference type="SUPFAM" id="SSF51905">
    <property type="entry name" value="FAD/NAD(P)-binding domain"/>
    <property type="match status" value="1"/>
</dbReference>
<feature type="transmembrane region" description="Helical" evidence="1">
    <location>
        <begin position="405"/>
        <end position="431"/>
    </location>
</feature>
<dbReference type="InParanoid" id="A0A194XAS5"/>
<feature type="domain" description="2,6-dihydroxypyridine 3-monooxygenase substrate binding" evidence="2">
    <location>
        <begin position="201"/>
        <end position="330"/>
    </location>
</feature>
<evidence type="ECO:0000256" key="1">
    <source>
        <dbReference type="SAM" id="Phobius"/>
    </source>
</evidence>
<reference evidence="3 4" key="1">
    <citation type="submission" date="2015-10" db="EMBL/GenBank/DDBJ databases">
        <title>Full genome of DAOMC 229536 Phialocephala scopiformis, a fungal endophyte of spruce producing the potent anti-insectan compound rugulosin.</title>
        <authorList>
            <consortium name="DOE Joint Genome Institute"/>
            <person name="Walker A.K."/>
            <person name="Frasz S.L."/>
            <person name="Seifert K.A."/>
            <person name="Miller J.D."/>
            <person name="Mondo S.J."/>
            <person name="Labutti K."/>
            <person name="Lipzen A."/>
            <person name="Dockter R."/>
            <person name="Kennedy M."/>
            <person name="Grigoriev I.V."/>
            <person name="Spatafora J.W."/>
        </authorList>
    </citation>
    <scope>NUCLEOTIDE SEQUENCE [LARGE SCALE GENOMIC DNA]</scope>
    <source>
        <strain evidence="3 4">CBS 120377</strain>
    </source>
</reference>
<dbReference type="PANTHER" id="PTHR47469">
    <property type="entry name" value="MONOOXYGENASE-LIKE"/>
    <property type="match status" value="1"/>
</dbReference>
<dbReference type="Gene3D" id="3.30.9.60">
    <property type="match status" value="1"/>
</dbReference>
<keyword evidence="4" id="KW-1185">Reference proteome</keyword>
<dbReference type="InterPro" id="IPR036188">
    <property type="entry name" value="FAD/NAD-bd_sf"/>
</dbReference>
<dbReference type="InterPro" id="IPR053212">
    <property type="entry name" value="DHP_3-monooxygenase"/>
</dbReference>
<dbReference type="InterPro" id="IPR054707">
    <property type="entry name" value="DhpH_subs-bd"/>
</dbReference>
<dbReference type="SUPFAM" id="SSF54373">
    <property type="entry name" value="FAD-linked reductases, C-terminal domain"/>
    <property type="match status" value="1"/>
</dbReference>
<dbReference type="Proteomes" id="UP000070700">
    <property type="component" value="Unassembled WGS sequence"/>
</dbReference>
<dbReference type="GeneID" id="28830881"/>
<proteinExistence type="predicted"/>
<dbReference type="OrthoDB" id="16820at2759"/>
<keyword evidence="1" id="KW-0472">Membrane</keyword>
<protein>
    <recommendedName>
        <fullName evidence="2">2,6-dihydroxypyridine 3-monooxygenase substrate binding domain-containing protein</fullName>
    </recommendedName>
</protein>
<accession>A0A194XAS5</accession>
<evidence type="ECO:0000313" key="3">
    <source>
        <dbReference type="EMBL" id="KUJ17244.1"/>
    </source>
</evidence>
<gene>
    <name evidence="3" type="ORF">LY89DRAFT_748605</name>
</gene>
<dbReference type="EMBL" id="KQ947415">
    <property type="protein sequence ID" value="KUJ17244.1"/>
    <property type="molecule type" value="Genomic_DNA"/>
</dbReference>
<name>A0A194XAS5_MOLSC</name>
<dbReference type="PANTHER" id="PTHR47469:SF2">
    <property type="entry name" value="OS06G0597600 PROTEIN"/>
    <property type="match status" value="1"/>
</dbReference>
<sequence length="459" mass="49957">MAPNMPQNLITQNKAMNIVIIGGSNTGLMNGIVLKRLGHNVHILEQNTQSERSDLAAGITTHPEFDEFMDVYNLVKEPWFVQSPGVQWLNKAGAVTREVKRPLKMASWGVIYHRLRANFDGFASGFCPNPPAAGEKDGTAEFDLGKRVTGLTYAEHCVKVSFEDILNGDKAGILGADLVILADGANSALRGMLFPEVERVYVGYVAFRGTVPESEVSEETKKVFDANLSYFCFKSNYILLYIIPGADGSLAPGHRRYNWVWYHPLAAASQSLTEIMTDSSGTVHRNTLPIGGMNLDAWAEYKSLAMSQMCPPFAEVVEKTTQPFITAVSDLACPRAVTMEGRVLITGEALNLVRPHLALSTTGSAKQALLLEKVFRGEMSIEQWEKNVLHEGRLSALKTNAFGTYFLYGILPAIGWVAKLLGAMVGAMLPFSSLPAQSSAKEVSSKLHPGTSPKSGDTA</sequence>
<evidence type="ECO:0000259" key="2">
    <source>
        <dbReference type="Pfam" id="PF22607"/>
    </source>
</evidence>
<dbReference type="PRINTS" id="PR00420">
    <property type="entry name" value="RNGMNOXGNASE"/>
</dbReference>
<dbReference type="KEGG" id="psco:LY89DRAFT_748605"/>
<organism evidence="3 4">
    <name type="scientific">Mollisia scopiformis</name>
    <name type="common">Conifer needle endophyte fungus</name>
    <name type="synonym">Phialocephala scopiformis</name>
    <dbReference type="NCBI Taxonomy" id="149040"/>
    <lineage>
        <taxon>Eukaryota</taxon>
        <taxon>Fungi</taxon>
        <taxon>Dikarya</taxon>
        <taxon>Ascomycota</taxon>
        <taxon>Pezizomycotina</taxon>
        <taxon>Leotiomycetes</taxon>
        <taxon>Helotiales</taxon>
        <taxon>Mollisiaceae</taxon>
        <taxon>Mollisia</taxon>
    </lineage>
</organism>
<dbReference type="RefSeq" id="XP_018071599.1">
    <property type="nucleotide sequence ID" value="XM_018221155.1"/>
</dbReference>
<keyword evidence="1" id="KW-1133">Transmembrane helix</keyword>
<dbReference type="AlphaFoldDB" id="A0A194XAS5"/>
<keyword evidence="1" id="KW-0812">Transmembrane</keyword>
<evidence type="ECO:0000313" key="4">
    <source>
        <dbReference type="Proteomes" id="UP000070700"/>
    </source>
</evidence>